<keyword evidence="3" id="KW-1185">Reference proteome</keyword>
<dbReference type="InterPro" id="IPR023286">
    <property type="entry name" value="ABATE_dom_sf"/>
</dbReference>
<feature type="domain" description="Zinc finger CGNR" evidence="1">
    <location>
        <begin position="148"/>
        <end position="190"/>
    </location>
</feature>
<gene>
    <name evidence="2" type="ORF">GCM10009533_21380</name>
</gene>
<accession>A0ABN1CM53</accession>
<sequence length="194" mass="21086">MDEWVWDGGRRCLDLVNTYRDRYRDGRELLLGPDELAEWLAVAGLLGAEPGGSARPSSAHLRTALELREAVDRAARARASGARLEPSDIDLINRTARHSHLAARQIRQDGDGAVVSWAPPPVDPVLAALGALAADAVDLLATDPPPAVRVCAAGRCGIRFLDGSPAGNRQWCSMRRCGNREKARQHYARRKALP</sequence>
<dbReference type="Pfam" id="PF07336">
    <property type="entry name" value="ABATE"/>
    <property type="match status" value="1"/>
</dbReference>
<reference evidence="2 3" key="1">
    <citation type="journal article" date="2019" name="Int. J. Syst. Evol. Microbiol.">
        <title>The Global Catalogue of Microorganisms (GCM) 10K type strain sequencing project: providing services to taxonomists for standard genome sequencing and annotation.</title>
        <authorList>
            <consortium name="The Broad Institute Genomics Platform"/>
            <consortium name="The Broad Institute Genome Sequencing Center for Infectious Disease"/>
            <person name="Wu L."/>
            <person name="Ma J."/>
        </authorList>
    </citation>
    <scope>NUCLEOTIDE SEQUENCE [LARGE SCALE GENOMIC DNA]</scope>
    <source>
        <strain evidence="2 3">JCM 10303</strain>
    </source>
</reference>
<evidence type="ECO:0000313" key="2">
    <source>
        <dbReference type="EMBL" id="GAA0521962.1"/>
    </source>
</evidence>
<dbReference type="RefSeq" id="WP_009942923.1">
    <property type="nucleotide sequence ID" value="NZ_BAAAGS010000010.1"/>
</dbReference>
<dbReference type="EMBL" id="BAAAGS010000010">
    <property type="protein sequence ID" value="GAA0521962.1"/>
    <property type="molecule type" value="Genomic_DNA"/>
</dbReference>
<dbReference type="PANTHER" id="PTHR35525">
    <property type="entry name" value="BLL6575 PROTEIN"/>
    <property type="match status" value="1"/>
</dbReference>
<name>A0ABN1CM53_SACER</name>
<dbReference type="Proteomes" id="UP001500729">
    <property type="component" value="Unassembled WGS sequence"/>
</dbReference>
<dbReference type="InterPro" id="IPR021005">
    <property type="entry name" value="Znf_CGNR"/>
</dbReference>
<proteinExistence type="predicted"/>
<evidence type="ECO:0000313" key="3">
    <source>
        <dbReference type="Proteomes" id="UP001500729"/>
    </source>
</evidence>
<protein>
    <submittedName>
        <fullName evidence="2">CGNR zinc finger domain-containing protein</fullName>
    </submittedName>
</protein>
<dbReference type="Pfam" id="PF11706">
    <property type="entry name" value="zf-CGNR"/>
    <property type="match status" value="1"/>
</dbReference>
<dbReference type="InterPro" id="IPR010852">
    <property type="entry name" value="ABATE"/>
</dbReference>
<evidence type="ECO:0000259" key="1">
    <source>
        <dbReference type="Pfam" id="PF11706"/>
    </source>
</evidence>
<dbReference type="Gene3D" id="1.10.3300.10">
    <property type="entry name" value="Jann2411-like domain"/>
    <property type="match status" value="1"/>
</dbReference>
<dbReference type="SUPFAM" id="SSF160904">
    <property type="entry name" value="Jann2411-like"/>
    <property type="match status" value="1"/>
</dbReference>
<comment type="caution">
    <text evidence="2">The sequence shown here is derived from an EMBL/GenBank/DDBJ whole genome shotgun (WGS) entry which is preliminary data.</text>
</comment>
<dbReference type="PANTHER" id="PTHR35525:SF3">
    <property type="entry name" value="BLL6575 PROTEIN"/>
    <property type="match status" value="1"/>
</dbReference>
<organism evidence="2 3">
    <name type="scientific">Saccharopolyspora erythraea</name>
    <name type="common">Streptomyces erythraeus</name>
    <dbReference type="NCBI Taxonomy" id="1836"/>
    <lineage>
        <taxon>Bacteria</taxon>
        <taxon>Bacillati</taxon>
        <taxon>Actinomycetota</taxon>
        <taxon>Actinomycetes</taxon>
        <taxon>Pseudonocardiales</taxon>
        <taxon>Pseudonocardiaceae</taxon>
        <taxon>Saccharopolyspora</taxon>
    </lineage>
</organism>